<evidence type="ECO:0000259" key="12">
    <source>
        <dbReference type="PROSITE" id="PS00434"/>
    </source>
</evidence>
<keyword evidence="6" id="KW-0238">DNA-binding</keyword>
<evidence type="ECO:0000256" key="8">
    <source>
        <dbReference type="ARBA" id="ARBA00023242"/>
    </source>
</evidence>
<dbReference type="InterPro" id="IPR036388">
    <property type="entry name" value="WH-like_DNA-bd_sf"/>
</dbReference>
<dbReference type="Proteomes" id="UP001179952">
    <property type="component" value="Unassembled WGS sequence"/>
</dbReference>
<keyword evidence="8" id="KW-0539">Nucleus</keyword>
<dbReference type="GO" id="GO:0000978">
    <property type="term" value="F:RNA polymerase II cis-regulatory region sequence-specific DNA binding"/>
    <property type="evidence" value="ECO:0007669"/>
    <property type="project" value="TreeGrafter"/>
</dbReference>
<keyword evidence="4" id="KW-0805">Transcription regulation</keyword>
<evidence type="ECO:0000256" key="10">
    <source>
        <dbReference type="SAM" id="MobiDB-lite"/>
    </source>
</evidence>
<dbReference type="InterPro" id="IPR000232">
    <property type="entry name" value="HSF_DNA-bd"/>
</dbReference>
<feature type="region of interest" description="Disordered" evidence="10">
    <location>
        <begin position="143"/>
        <end position="169"/>
    </location>
</feature>
<dbReference type="Pfam" id="PF00447">
    <property type="entry name" value="HSF_DNA-bind"/>
    <property type="match status" value="1"/>
</dbReference>
<dbReference type="GO" id="GO:0006357">
    <property type="term" value="P:regulation of transcription by RNA polymerase II"/>
    <property type="evidence" value="ECO:0007669"/>
    <property type="project" value="TreeGrafter"/>
</dbReference>
<dbReference type="EMBL" id="JAUJYN010000009">
    <property type="protein sequence ID" value="KAK1263518.1"/>
    <property type="molecule type" value="Genomic_DNA"/>
</dbReference>
<name>A0AAV9AGK3_ACOGR</name>
<dbReference type="SMART" id="SM00415">
    <property type="entry name" value="HSF"/>
    <property type="match status" value="1"/>
</dbReference>
<comment type="similarity">
    <text evidence="9">Belongs to the HSF family.</text>
</comment>
<dbReference type="GO" id="GO:0003700">
    <property type="term" value="F:DNA-binding transcription factor activity"/>
    <property type="evidence" value="ECO:0007669"/>
    <property type="project" value="InterPro"/>
</dbReference>
<keyword evidence="3" id="KW-0597">Phosphoprotein</keyword>
<comment type="subcellular location">
    <subcellularLocation>
        <location evidence="1">Nucleus</location>
    </subcellularLocation>
</comment>
<evidence type="ECO:0000256" key="4">
    <source>
        <dbReference type="ARBA" id="ARBA00023015"/>
    </source>
</evidence>
<evidence type="ECO:0000256" key="5">
    <source>
        <dbReference type="ARBA" id="ARBA00023016"/>
    </source>
</evidence>
<evidence type="ECO:0000256" key="2">
    <source>
        <dbReference type="ARBA" id="ARBA00011233"/>
    </source>
</evidence>
<evidence type="ECO:0000256" key="3">
    <source>
        <dbReference type="ARBA" id="ARBA00022553"/>
    </source>
</evidence>
<comment type="subunit">
    <text evidence="2">Homotrimer.</text>
</comment>
<accession>A0AAV9AGK3</accession>
<evidence type="ECO:0000313" key="13">
    <source>
        <dbReference type="EMBL" id="KAK1263518.1"/>
    </source>
</evidence>
<reference evidence="13" key="2">
    <citation type="submission" date="2023-06" db="EMBL/GenBank/DDBJ databases">
        <authorList>
            <person name="Ma L."/>
            <person name="Liu K.-W."/>
            <person name="Li Z."/>
            <person name="Hsiao Y.-Y."/>
            <person name="Qi Y."/>
            <person name="Fu T."/>
            <person name="Tang G."/>
            <person name="Zhang D."/>
            <person name="Sun W.-H."/>
            <person name="Liu D.-K."/>
            <person name="Li Y."/>
            <person name="Chen G.-Z."/>
            <person name="Liu X.-D."/>
            <person name="Liao X.-Y."/>
            <person name="Jiang Y.-T."/>
            <person name="Yu X."/>
            <person name="Hao Y."/>
            <person name="Huang J."/>
            <person name="Zhao X.-W."/>
            <person name="Ke S."/>
            <person name="Chen Y.-Y."/>
            <person name="Wu W.-L."/>
            <person name="Hsu J.-L."/>
            <person name="Lin Y.-F."/>
            <person name="Huang M.-D."/>
            <person name="Li C.-Y."/>
            <person name="Huang L."/>
            <person name="Wang Z.-W."/>
            <person name="Zhao X."/>
            <person name="Zhong W.-Y."/>
            <person name="Peng D.-H."/>
            <person name="Ahmad S."/>
            <person name="Lan S."/>
            <person name="Zhang J.-S."/>
            <person name="Tsai W.-C."/>
            <person name="Van De Peer Y."/>
            <person name="Liu Z.-J."/>
        </authorList>
    </citation>
    <scope>NUCLEOTIDE SEQUENCE</scope>
    <source>
        <strain evidence="13">SCP</strain>
        <tissue evidence="13">Leaves</tissue>
    </source>
</reference>
<keyword evidence="14" id="KW-1185">Reference proteome</keyword>
<gene>
    <name evidence="13" type="ORF">QJS04_geneDACA018564</name>
</gene>
<keyword evidence="5 13" id="KW-0346">Stress response</keyword>
<feature type="compositionally biased region" description="Low complexity" evidence="10">
    <location>
        <begin position="150"/>
        <end position="159"/>
    </location>
</feature>
<dbReference type="SUPFAM" id="SSF46785">
    <property type="entry name" value="Winged helix' DNA-binding domain"/>
    <property type="match status" value="1"/>
</dbReference>
<dbReference type="GO" id="GO:0005634">
    <property type="term" value="C:nucleus"/>
    <property type="evidence" value="ECO:0007669"/>
    <property type="project" value="UniProtKB-SubCell"/>
</dbReference>
<evidence type="ECO:0000256" key="9">
    <source>
        <dbReference type="RuleBase" id="RU004020"/>
    </source>
</evidence>
<feature type="chain" id="PRO_5043417862" evidence="11">
    <location>
        <begin position="25"/>
        <end position="282"/>
    </location>
</feature>
<organism evidence="13 14">
    <name type="scientific">Acorus gramineus</name>
    <name type="common">Dwarf sweet flag</name>
    <dbReference type="NCBI Taxonomy" id="55184"/>
    <lineage>
        <taxon>Eukaryota</taxon>
        <taxon>Viridiplantae</taxon>
        <taxon>Streptophyta</taxon>
        <taxon>Embryophyta</taxon>
        <taxon>Tracheophyta</taxon>
        <taxon>Spermatophyta</taxon>
        <taxon>Magnoliopsida</taxon>
        <taxon>Liliopsida</taxon>
        <taxon>Acoraceae</taxon>
        <taxon>Acorus</taxon>
    </lineage>
</organism>
<dbReference type="PANTHER" id="PTHR10015:SF304">
    <property type="entry name" value="HEAT STRESS TRANSCRIPTION FACTOR B-4B"/>
    <property type="match status" value="1"/>
</dbReference>
<evidence type="ECO:0000313" key="14">
    <source>
        <dbReference type="Proteomes" id="UP001179952"/>
    </source>
</evidence>
<evidence type="ECO:0000256" key="1">
    <source>
        <dbReference type="ARBA" id="ARBA00004123"/>
    </source>
</evidence>
<keyword evidence="7" id="KW-0804">Transcription</keyword>
<feature type="signal peptide" evidence="11">
    <location>
        <begin position="1"/>
        <end position="24"/>
    </location>
</feature>
<comment type="caution">
    <text evidence="13">The sequence shown here is derived from an EMBL/GenBank/DDBJ whole genome shotgun (WGS) entry which is preliminary data.</text>
</comment>
<evidence type="ECO:0000256" key="7">
    <source>
        <dbReference type="ARBA" id="ARBA00023163"/>
    </source>
</evidence>
<dbReference type="AlphaFoldDB" id="A0AAV9AGK3"/>
<reference evidence="13" key="1">
    <citation type="journal article" date="2023" name="Nat. Commun.">
        <title>Diploid and tetraploid genomes of Acorus and the evolution of monocots.</title>
        <authorList>
            <person name="Ma L."/>
            <person name="Liu K.W."/>
            <person name="Li Z."/>
            <person name="Hsiao Y.Y."/>
            <person name="Qi Y."/>
            <person name="Fu T."/>
            <person name="Tang G.D."/>
            <person name="Zhang D."/>
            <person name="Sun W.H."/>
            <person name="Liu D.K."/>
            <person name="Li Y."/>
            <person name="Chen G.Z."/>
            <person name="Liu X.D."/>
            <person name="Liao X.Y."/>
            <person name="Jiang Y.T."/>
            <person name="Yu X."/>
            <person name="Hao Y."/>
            <person name="Huang J."/>
            <person name="Zhao X.W."/>
            <person name="Ke S."/>
            <person name="Chen Y.Y."/>
            <person name="Wu W.L."/>
            <person name="Hsu J.L."/>
            <person name="Lin Y.F."/>
            <person name="Huang M.D."/>
            <person name="Li C.Y."/>
            <person name="Huang L."/>
            <person name="Wang Z.W."/>
            <person name="Zhao X."/>
            <person name="Zhong W.Y."/>
            <person name="Peng D.H."/>
            <person name="Ahmad S."/>
            <person name="Lan S."/>
            <person name="Zhang J.S."/>
            <person name="Tsai W.C."/>
            <person name="Van de Peer Y."/>
            <person name="Liu Z.J."/>
        </authorList>
    </citation>
    <scope>NUCLEOTIDE SEQUENCE</scope>
    <source>
        <strain evidence="13">SCP</strain>
    </source>
</reference>
<dbReference type="PRINTS" id="PR00056">
    <property type="entry name" value="HSFDOMAIN"/>
</dbReference>
<dbReference type="InterPro" id="IPR036390">
    <property type="entry name" value="WH_DNA-bd_sf"/>
</dbReference>
<dbReference type="FunFam" id="1.10.10.10:FF:000037">
    <property type="entry name" value="Heat stress transcription factor B-4"/>
    <property type="match status" value="1"/>
</dbReference>
<keyword evidence="11" id="KW-0732">Signal</keyword>
<dbReference type="PANTHER" id="PTHR10015">
    <property type="entry name" value="HEAT SHOCK TRANSCRIPTION FACTOR"/>
    <property type="match status" value="1"/>
</dbReference>
<evidence type="ECO:0000256" key="11">
    <source>
        <dbReference type="SAM" id="SignalP"/>
    </source>
</evidence>
<protein>
    <submittedName>
        <fullName evidence="13">Heat shock factor protein HSF24</fullName>
    </submittedName>
</protein>
<dbReference type="Gene3D" id="1.10.10.10">
    <property type="entry name" value="Winged helix-like DNA-binding domain superfamily/Winged helix DNA-binding domain"/>
    <property type="match status" value="1"/>
</dbReference>
<proteinExistence type="inferred from homology"/>
<evidence type="ECO:0000256" key="6">
    <source>
        <dbReference type="ARBA" id="ARBA00023125"/>
    </source>
</evidence>
<sequence>MNWVLMNCSIFVWGFYCWVSDRFGREIEMAAAPFLTKTYELVEDAGTDAVVSWNEGGRGFVVWKAVEFARDLLPKYFKHNNFSSFVRQLNTYGFRKVVPDRWEFANDYFRRGEKALLTQIRRRKSLANAKTIIKSNMPCSATNLDEDNGTASTSTTSFSPRSPNVGMTDENEKLRKDNEALVVELARAKKQCEVLLRFLANYVDVAPEKVMQEIKLFKGRGDEYKNASDGDDEEDGGEQFKLFGVWLNSNDKKRKRSEKRMKIEMPWMGMASPEREGSKVCN</sequence>
<dbReference type="PROSITE" id="PS00434">
    <property type="entry name" value="HSF_DOMAIN"/>
    <property type="match status" value="1"/>
</dbReference>
<feature type="domain" description="HSF-type DNA-binding" evidence="12">
    <location>
        <begin position="73"/>
        <end position="97"/>
    </location>
</feature>